<feature type="domain" description="Flavodoxin-like" evidence="2">
    <location>
        <begin position="249"/>
        <end position="386"/>
    </location>
</feature>
<dbReference type="InterPro" id="IPR029039">
    <property type="entry name" value="Flavoprotein-like_sf"/>
</dbReference>
<evidence type="ECO:0000313" key="4">
    <source>
        <dbReference type="Proteomes" id="UP000019591"/>
    </source>
</evidence>
<proteinExistence type="inferred from homology"/>
<dbReference type="Pfam" id="PF00258">
    <property type="entry name" value="Flavodoxin_1"/>
    <property type="match status" value="1"/>
</dbReference>
<dbReference type="GO" id="GO:0010181">
    <property type="term" value="F:FMN binding"/>
    <property type="evidence" value="ECO:0007669"/>
    <property type="project" value="InterPro"/>
</dbReference>
<dbReference type="Pfam" id="PF19583">
    <property type="entry name" value="ODP"/>
    <property type="match status" value="1"/>
</dbReference>
<dbReference type="PROSITE" id="PS50902">
    <property type="entry name" value="FLAVODOXIN_LIKE"/>
    <property type="match status" value="1"/>
</dbReference>
<dbReference type="PANTHER" id="PTHR43717:SF1">
    <property type="entry name" value="ANAEROBIC NITRIC OXIDE REDUCTASE FLAVORUBREDOXIN"/>
    <property type="match status" value="1"/>
</dbReference>
<sequence length="386" mass="43557">MKAVNIKEGIYWVGGIDWNVRSFHGYSTQRGSTYNAYLVIDEKITLIDTVKGYLADEMMSRISSIVDPARIDYIVSNHVEMDHSGALPQIMEIAKNATIITCASGEKGLRAHYKKDWSFKVVKSGDNIELGKRSLEFLLTPMVHWPDNMVCYMPQEKILFSNDSFGQHLASSERFDDEYPIDIVMEEARKYYANIVLPYGMQVQKELEAAKGLDIEMIATSHGIIWRSHIQEIMSLYADWASNRTSKKAVIVYDSMWKSTETMASSIKSAFEEKGYVIRYMNLEHNHISDVMTEIMDAEYICVGSPTLNNNMLPTVAAFLAYLKGLAPKGRKAIAFGSFGWGGQSIGLVKSELELAGCEVMSEIKQQYVPSSEELKNIEKTVLEII</sequence>
<comment type="similarity">
    <text evidence="1">In the N-terminal section; belongs to the zinc metallo-hydrolase group 3 family.</text>
</comment>
<dbReference type="GO" id="GO:0009055">
    <property type="term" value="F:electron transfer activity"/>
    <property type="evidence" value="ECO:0007669"/>
    <property type="project" value="InterPro"/>
</dbReference>
<dbReference type="PIRSF" id="PIRSF005243">
    <property type="entry name" value="ROO"/>
    <property type="match status" value="1"/>
</dbReference>
<dbReference type="GO" id="GO:0046872">
    <property type="term" value="F:metal ion binding"/>
    <property type="evidence" value="ECO:0007669"/>
    <property type="project" value="InterPro"/>
</dbReference>
<name>W8THB0_PEPAC</name>
<protein>
    <submittedName>
        <fullName evidence="3">Rubredoxin-oxygen oxidoreductase, putative</fullName>
    </submittedName>
</protein>
<accession>W8THB0</accession>
<dbReference type="Proteomes" id="UP000019591">
    <property type="component" value="Chromosome"/>
</dbReference>
<evidence type="ECO:0000313" key="3">
    <source>
        <dbReference type="EMBL" id="AHM55577.1"/>
    </source>
</evidence>
<evidence type="ECO:0000256" key="1">
    <source>
        <dbReference type="ARBA" id="ARBA00007121"/>
    </source>
</evidence>
<evidence type="ECO:0000259" key="2">
    <source>
        <dbReference type="PROSITE" id="PS50902"/>
    </source>
</evidence>
<dbReference type="Gene3D" id="3.40.50.360">
    <property type="match status" value="1"/>
</dbReference>
<dbReference type="InterPro" id="IPR036866">
    <property type="entry name" value="RibonucZ/Hydroxyglut_hydro"/>
</dbReference>
<dbReference type="InterPro" id="IPR016440">
    <property type="entry name" value="Rubredoxin-O_OxRdtase"/>
</dbReference>
<gene>
    <name evidence="3" type="ORF">EAL2_c02740</name>
</gene>
<dbReference type="OrthoDB" id="9807946at2"/>
<dbReference type="KEGG" id="eac:EAL2_c02740"/>
<dbReference type="InterPro" id="IPR008254">
    <property type="entry name" value="Flavodoxin/NO_synth"/>
</dbReference>
<organism evidence="3 4">
    <name type="scientific">Peptoclostridium acidaminophilum DSM 3953</name>
    <dbReference type="NCBI Taxonomy" id="1286171"/>
    <lineage>
        <taxon>Bacteria</taxon>
        <taxon>Bacillati</taxon>
        <taxon>Bacillota</taxon>
        <taxon>Clostridia</taxon>
        <taxon>Peptostreptococcales</taxon>
        <taxon>Peptoclostridiaceae</taxon>
        <taxon>Peptoclostridium</taxon>
    </lineage>
</organism>
<dbReference type="AlphaFoldDB" id="W8THB0"/>
<dbReference type="SUPFAM" id="SSF56281">
    <property type="entry name" value="Metallo-hydrolase/oxidoreductase"/>
    <property type="match status" value="1"/>
</dbReference>
<dbReference type="CDD" id="cd07709">
    <property type="entry name" value="flavodiiron_proteins_MBL-fold"/>
    <property type="match status" value="1"/>
</dbReference>
<dbReference type="EMBL" id="CP007452">
    <property type="protein sequence ID" value="AHM55577.1"/>
    <property type="molecule type" value="Genomic_DNA"/>
</dbReference>
<dbReference type="SUPFAM" id="SSF52218">
    <property type="entry name" value="Flavoproteins"/>
    <property type="match status" value="1"/>
</dbReference>
<keyword evidence="4" id="KW-1185">Reference proteome</keyword>
<dbReference type="GO" id="GO:0016651">
    <property type="term" value="F:oxidoreductase activity, acting on NAD(P)H"/>
    <property type="evidence" value="ECO:0007669"/>
    <property type="project" value="UniProtKB-ARBA"/>
</dbReference>
<dbReference type="HOGENOM" id="CLU_017490_0_0_9"/>
<dbReference type="InterPro" id="IPR045761">
    <property type="entry name" value="ODP_dom"/>
</dbReference>
<dbReference type="STRING" id="1286171.EAL2_c02740"/>
<dbReference type="PATRIC" id="fig|1286171.3.peg.211"/>
<dbReference type="InterPro" id="IPR001279">
    <property type="entry name" value="Metallo-B-lactamas"/>
</dbReference>
<dbReference type="SMART" id="SM00849">
    <property type="entry name" value="Lactamase_B"/>
    <property type="match status" value="1"/>
</dbReference>
<dbReference type="eggNOG" id="COG0426">
    <property type="taxonomic scope" value="Bacteria"/>
</dbReference>
<dbReference type="RefSeq" id="WP_025434620.1">
    <property type="nucleotide sequence ID" value="NZ_CP007452.1"/>
</dbReference>
<dbReference type="PANTHER" id="PTHR43717">
    <property type="entry name" value="ANAEROBIC NITRIC OXIDE REDUCTASE FLAVORUBREDOXIN"/>
    <property type="match status" value="1"/>
</dbReference>
<reference evidence="3 4" key="1">
    <citation type="journal article" date="2014" name="Genome Announc.">
        <title>Complete Genome Sequence of Amino Acid-Utilizing Eubacterium acidaminophilum al-2 (DSM 3953).</title>
        <authorList>
            <person name="Poehlein A."/>
            <person name="Andreesen J.R."/>
            <person name="Daniel R."/>
        </authorList>
    </citation>
    <scope>NUCLEOTIDE SEQUENCE [LARGE SCALE GENOMIC DNA]</scope>
    <source>
        <strain evidence="3 4">DSM 3953</strain>
    </source>
</reference>
<dbReference type="Gene3D" id="3.60.15.10">
    <property type="entry name" value="Ribonuclease Z/Hydroxyacylglutathione hydrolase-like"/>
    <property type="match status" value="1"/>
</dbReference>